<evidence type="ECO:0000256" key="3">
    <source>
        <dbReference type="ARBA" id="ARBA00023002"/>
    </source>
</evidence>
<dbReference type="CDD" id="cd02972">
    <property type="entry name" value="DsbA_family"/>
    <property type="match status" value="1"/>
</dbReference>
<name>A0A1F4ZUF3_9BACT</name>
<comment type="caution">
    <text evidence="8">The sequence shown here is derived from an EMBL/GenBank/DDBJ whole genome shotgun (WGS) entry which is preliminary data.</text>
</comment>
<keyword evidence="2" id="KW-0732">Signal</keyword>
<dbReference type="InterPro" id="IPR036249">
    <property type="entry name" value="Thioredoxin-like_sf"/>
</dbReference>
<dbReference type="InterPro" id="IPR001853">
    <property type="entry name" value="DSBA-like_thioredoxin_dom"/>
</dbReference>
<evidence type="ECO:0000256" key="1">
    <source>
        <dbReference type="ARBA" id="ARBA00005791"/>
    </source>
</evidence>
<keyword evidence="4" id="KW-1015">Disulfide bond</keyword>
<dbReference type="STRING" id="1797263.A2397_00770"/>
<keyword evidence="3" id="KW-0560">Oxidoreductase</keyword>
<dbReference type="PANTHER" id="PTHR13887">
    <property type="entry name" value="GLUTATHIONE S-TRANSFERASE KAPPA"/>
    <property type="match status" value="1"/>
</dbReference>
<evidence type="ECO:0000259" key="7">
    <source>
        <dbReference type="PROSITE" id="PS51352"/>
    </source>
</evidence>
<keyword evidence="6" id="KW-0472">Membrane</keyword>
<dbReference type="InterPro" id="IPR013766">
    <property type="entry name" value="Thioredoxin_domain"/>
</dbReference>
<evidence type="ECO:0000313" key="8">
    <source>
        <dbReference type="EMBL" id="OGD09077.1"/>
    </source>
</evidence>
<dbReference type="GO" id="GO:0016491">
    <property type="term" value="F:oxidoreductase activity"/>
    <property type="evidence" value="ECO:0007669"/>
    <property type="project" value="UniProtKB-KW"/>
</dbReference>
<keyword evidence="6" id="KW-0812">Transmembrane</keyword>
<comment type="similarity">
    <text evidence="1">Belongs to the thioredoxin family. DsbA subfamily.</text>
</comment>
<evidence type="ECO:0000256" key="4">
    <source>
        <dbReference type="ARBA" id="ARBA00023157"/>
    </source>
</evidence>
<dbReference type="Gene3D" id="3.40.30.10">
    <property type="entry name" value="Glutaredoxin"/>
    <property type="match status" value="2"/>
</dbReference>
<reference evidence="8 9" key="1">
    <citation type="journal article" date="2016" name="Nat. Commun.">
        <title>Thousands of microbial genomes shed light on interconnected biogeochemical processes in an aquifer system.</title>
        <authorList>
            <person name="Anantharaman K."/>
            <person name="Brown C.T."/>
            <person name="Hug L.A."/>
            <person name="Sharon I."/>
            <person name="Castelle C.J."/>
            <person name="Probst A.J."/>
            <person name="Thomas B.C."/>
            <person name="Singh A."/>
            <person name="Wilkins M.J."/>
            <person name="Karaoz U."/>
            <person name="Brodie E.L."/>
            <person name="Williams K.H."/>
            <person name="Hubbard S.S."/>
            <person name="Banfield J.F."/>
        </authorList>
    </citation>
    <scope>NUCLEOTIDE SEQUENCE [LARGE SCALE GENOMIC DNA]</scope>
</reference>
<sequence>MAARRKVEVETEPSMVYQQPMSESRGFLEKMSPVLMVLVVVMAFALGSLWSKVKYLEGSPESGGRVVAGDTSVGQPQAGAEAVRPSSKFKDFGEALGTYAAKVGLDANKLLACVNNEEKAGVVEANYQEGVKAGVSGTPGFFVNGKFLGGAFPIDAFKELIDKELAGTGSTDYKTYKNQALVQAGAQGIFDPTPQTVSMEGAMMRGASAAKVTLVEFSDFQCPYCKVGYTTVKQLEKDYEGRIKFVFMNFPLRQIHPNAQKAAEAFECAREQGNDKAWALHDVMFDSQSEWSPAASI</sequence>
<dbReference type="Pfam" id="PF13462">
    <property type="entry name" value="Thioredoxin_4"/>
    <property type="match status" value="1"/>
</dbReference>
<dbReference type="PANTHER" id="PTHR13887:SF14">
    <property type="entry name" value="DISULFIDE BOND FORMATION PROTEIN D"/>
    <property type="match status" value="1"/>
</dbReference>
<evidence type="ECO:0000256" key="2">
    <source>
        <dbReference type="ARBA" id="ARBA00022729"/>
    </source>
</evidence>
<evidence type="ECO:0000256" key="5">
    <source>
        <dbReference type="ARBA" id="ARBA00023284"/>
    </source>
</evidence>
<organism evidence="8 9">
    <name type="scientific">Candidatus Amesbacteria bacterium RIFOXYB1_FULL_44_23</name>
    <dbReference type="NCBI Taxonomy" id="1797263"/>
    <lineage>
        <taxon>Bacteria</taxon>
        <taxon>Candidatus Amesiibacteriota</taxon>
    </lineage>
</organism>
<gene>
    <name evidence="8" type="ORF">A2397_00770</name>
</gene>
<feature type="transmembrane region" description="Helical" evidence="6">
    <location>
        <begin position="31"/>
        <end position="50"/>
    </location>
</feature>
<protein>
    <recommendedName>
        <fullName evidence="7">Thioredoxin domain-containing protein</fullName>
    </recommendedName>
</protein>
<dbReference type="AlphaFoldDB" id="A0A1F4ZUF3"/>
<keyword evidence="6" id="KW-1133">Transmembrane helix</keyword>
<evidence type="ECO:0000313" key="9">
    <source>
        <dbReference type="Proteomes" id="UP000176424"/>
    </source>
</evidence>
<dbReference type="SUPFAM" id="SSF52833">
    <property type="entry name" value="Thioredoxin-like"/>
    <property type="match status" value="1"/>
</dbReference>
<proteinExistence type="inferred from homology"/>
<evidence type="ECO:0000256" key="6">
    <source>
        <dbReference type="SAM" id="Phobius"/>
    </source>
</evidence>
<accession>A0A1F4ZUF3</accession>
<keyword evidence="5" id="KW-0676">Redox-active center</keyword>
<dbReference type="Pfam" id="PF01323">
    <property type="entry name" value="DSBA"/>
    <property type="match status" value="1"/>
</dbReference>
<dbReference type="InterPro" id="IPR012336">
    <property type="entry name" value="Thioredoxin-like_fold"/>
</dbReference>
<feature type="domain" description="Thioredoxin" evidence="7">
    <location>
        <begin position="175"/>
        <end position="297"/>
    </location>
</feature>
<dbReference type="PROSITE" id="PS51352">
    <property type="entry name" value="THIOREDOXIN_2"/>
    <property type="match status" value="1"/>
</dbReference>
<dbReference type="Proteomes" id="UP000176424">
    <property type="component" value="Unassembled WGS sequence"/>
</dbReference>
<dbReference type="EMBL" id="MEXR01000040">
    <property type="protein sequence ID" value="OGD09077.1"/>
    <property type="molecule type" value="Genomic_DNA"/>
</dbReference>